<feature type="region of interest" description="Disordered" evidence="1">
    <location>
        <begin position="1037"/>
        <end position="1142"/>
    </location>
</feature>
<gene>
    <name evidence="2" type="primary">hus1</name>
    <name evidence="2" type="ORF">SNEC2469_LOCUS8370</name>
</gene>
<feature type="compositionally biased region" description="Low complexity" evidence="1">
    <location>
        <begin position="341"/>
        <end position="368"/>
    </location>
</feature>
<name>A0A812PCW3_9DINO</name>
<proteinExistence type="predicted"/>
<feature type="compositionally biased region" description="Low complexity" evidence="1">
    <location>
        <begin position="500"/>
        <end position="509"/>
    </location>
</feature>
<dbReference type="AlphaFoldDB" id="A0A812PCW3"/>
<sequence>MGDPSSWGDTRPITLSSAILKWFSQLLLKRCGGKIQDGAPYQWASRGKQAPELLVILRRVVRMAKDWGTPTWIIKLDVRKAFDSVWQETMGDMVARRVGGLRPGGGGTRGGEPWQARAWLSLLEARELNVAIGDEVVSVVRWSTFQLQHTWELYGHMARSKHGGRDMLQWRNLKWWEAEKNKPKSQRATHAHRYNPFADTERQIVRVAKLDWMDTACNMPVWAALAAEFVKQFDVAWASGKQASLQNLTTVLKPLTFAPVPEQRCHTMRWQLWLVLLTVPWRNHASVQKPRATTPPQQRPDTEQQRPGTQAGGGQQQPQQTAGPLPPAGAQPNPQEEPTPAASTCQAQQQDQPAASSQQDTAAQQQHQDMPELDDGTEATGGWTKGDHQHWRDLGPAVGLFEEDSESEWEKVLARGRRQRRWTQPTTPTPTPDWGDLLNRHLLPRQGDPQSTQLAQQQEGQTQPAQQAQGAAAASHPKPSKQQTATDGDSGGPSGRRRMPTPTSTTAAAEQQENTMEGIFNVLYMSHGRGPRPLTAPPELPIAQGVTLHMRSGPYGIWAAVTTHTGANFAADYGPSPARNYARARQVLQSHQQTPNAYIGVNTAFTLLPWGDITQGSPEKFLMWITATGGHRDPEGAEMHPGDAFILEWDRAERRWRPGNLPRKVAQQYYYDWGRHRGTPMITRPPPPGATHPLGHWEQMAMNLIPRPYTMGGQASSSSSGQQQPPQPGPSPPPPPRQPHRTGTSRDTDQPSLMQQQQVAQTQLDDSVACPSHGPTLEASTGEARGAQPREVAAMLCWLRELAAWAAEQQMPVQVRYEMESAMAVLGDCLHHARLQHNAQGDNVKKRGRTNQVLAARLRLLDLCDDTDDDLNQHQIYEDLRVIERLLKEGTQQFQEATQGKEGELLRQGSEGLSQTLAAVQRAQAATVQGDLDWCTSSWGTAVAILLEEAQEAVEEHNELGLVHSSDVLGLSQGANEGPRRPPEPGPRLEAILGDIREALGFLTAGPHSQVLNVLAAVAMWQSQNMAYNVETQTTEGGDEIPHQAMDGGGRQQSRWVPQPGAPQWSGSLPSSADEARTDRSTDEGGPTDEDLIQAMEEYERQQERRDLEEAEEEARCLFTRRRTEGGSAESHRRRRMHAGDP</sequence>
<protein>
    <submittedName>
        <fullName evidence="2">Hus1 protein</fullName>
    </submittedName>
</protein>
<reference evidence="2" key="1">
    <citation type="submission" date="2021-02" db="EMBL/GenBank/DDBJ databases">
        <authorList>
            <person name="Dougan E. K."/>
            <person name="Rhodes N."/>
            <person name="Thang M."/>
            <person name="Chan C."/>
        </authorList>
    </citation>
    <scope>NUCLEOTIDE SEQUENCE</scope>
</reference>
<evidence type="ECO:0000313" key="2">
    <source>
        <dbReference type="EMBL" id="CAE7330292.1"/>
    </source>
</evidence>
<dbReference type="EMBL" id="CAJNJA010013823">
    <property type="protein sequence ID" value="CAE7330292.1"/>
    <property type="molecule type" value="Genomic_DNA"/>
</dbReference>
<feature type="region of interest" description="Disordered" evidence="1">
    <location>
        <begin position="286"/>
        <end position="511"/>
    </location>
</feature>
<comment type="caution">
    <text evidence="2">The sequence shown here is derived from an EMBL/GenBank/DDBJ whole genome shotgun (WGS) entry which is preliminary data.</text>
</comment>
<feature type="region of interest" description="Disordered" evidence="1">
    <location>
        <begin position="708"/>
        <end position="787"/>
    </location>
</feature>
<feature type="compositionally biased region" description="Basic and acidic residues" evidence="1">
    <location>
        <begin position="1098"/>
        <end position="1108"/>
    </location>
</feature>
<organism evidence="2 3">
    <name type="scientific">Symbiodinium necroappetens</name>
    <dbReference type="NCBI Taxonomy" id="1628268"/>
    <lineage>
        <taxon>Eukaryota</taxon>
        <taxon>Sar</taxon>
        <taxon>Alveolata</taxon>
        <taxon>Dinophyceae</taxon>
        <taxon>Suessiales</taxon>
        <taxon>Symbiodiniaceae</taxon>
        <taxon>Symbiodinium</taxon>
    </lineage>
</organism>
<keyword evidence="3" id="KW-1185">Reference proteome</keyword>
<dbReference type="OrthoDB" id="10484325at2759"/>
<evidence type="ECO:0000256" key="1">
    <source>
        <dbReference type="SAM" id="MobiDB-lite"/>
    </source>
</evidence>
<feature type="compositionally biased region" description="Low complexity" evidence="1">
    <location>
        <begin position="712"/>
        <end position="724"/>
    </location>
</feature>
<feature type="compositionally biased region" description="Low complexity" evidence="1">
    <location>
        <begin position="450"/>
        <end position="475"/>
    </location>
</feature>
<dbReference type="Proteomes" id="UP000601435">
    <property type="component" value="Unassembled WGS sequence"/>
</dbReference>
<feature type="compositionally biased region" description="Basic and acidic residues" evidence="1">
    <location>
        <begin position="1074"/>
        <end position="1083"/>
    </location>
</feature>
<feature type="compositionally biased region" description="Low complexity" evidence="1">
    <location>
        <begin position="422"/>
        <end position="436"/>
    </location>
</feature>
<feature type="compositionally biased region" description="Pro residues" evidence="1">
    <location>
        <begin position="725"/>
        <end position="737"/>
    </location>
</feature>
<evidence type="ECO:0000313" key="3">
    <source>
        <dbReference type="Proteomes" id="UP000601435"/>
    </source>
</evidence>
<feature type="compositionally biased region" description="Basic residues" evidence="1">
    <location>
        <begin position="1132"/>
        <end position="1142"/>
    </location>
</feature>
<accession>A0A812PCW3</accession>